<sequence length="176" mass="20040">MSVEAISYIADIKQDNDVRLGERMIMLVTSFDFQTAVEQLKTDLEVDIVLLALAEQEDSFCLKWKCAAGNSNDRYRRVMLKSGKGVVGNVFKTGKPVVIPDVDDHPIRNELYNYPMIQFEKIKSFIALPLWQSYRVKAVLLIGSRTASQLQDIDYDAVIKRIGYDFGPLQVQELMT</sequence>
<name>A0ABT9VBB2_9BACI</name>
<proteinExistence type="predicted"/>
<evidence type="ECO:0000259" key="1">
    <source>
        <dbReference type="Pfam" id="PF01590"/>
    </source>
</evidence>
<protein>
    <submittedName>
        <fullName evidence="2">Nitrogen regulatory protein A</fullName>
    </submittedName>
</protein>
<dbReference type="Gene3D" id="3.30.450.40">
    <property type="match status" value="1"/>
</dbReference>
<organism evidence="2 3">
    <name type="scientific">Alkalibacillus salilacus</name>
    <dbReference type="NCBI Taxonomy" id="284582"/>
    <lineage>
        <taxon>Bacteria</taxon>
        <taxon>Bacillati</taxon>
        <taxon>Bacillota</taxon>
        <taxon>Bacilli</taxon>
        <taxon>Bacillales</taxon>
        <taxon>Bacillaceae</taxon>
        <taxon>Alkalibacillus</taxon>
    </lineage>
</organism>
<comment type="caution">
    <text evidence="2">The sequence shown here is derived from an EMBL/GenBank/DDBJ whole genome shotgun (WGS) entry which is preliminary data.</text>
</comment>
<gene>
    <name evidence="2" type="ORF">J2S77_000207</name>
</gene>
<evidence type="ECO:0000313" key="3">
    <source>
        <dbReference type="Proteomes" id="UP001224359"/>
    </source>
</evidence>
<dbReference type="Pfam" id="PF01590">
    <property type="entry name" value="GAF"/>
    <property type="match status" value="1"/>
</dbReference>
<dbReference type="Proteomes" id="UP001224359">
    <property type="component" value="Unassembled WGS sequence"/>
</dbReference>
<dbReference type="EMBL" id="JAUSTQ010000001">
    <property type="protein sequence ID" value="MDQ0158257.1"/>
    <property type="molecule type" value="Genomic_DNA"/>
</dbReference>
<keyword evidence="3" id="KW-1185">Reference proteome</keyword>
<accession>A0ABT9VBB2</accession>
<dbReference type="InterPro" id="IPR029016">
    <property type="entry name" value="GAF-like_dom_sf"/>
</dbReference>
<reference evidence="2 3" key="1">
    <citation type="submission" date="2023-07" db="EMBL/GenBank/DDBJ databases">
        <title>Genomic Encyclopedia of Type Strains, Phase IV (KMG-IV): sequencing the most valuable type-strain genomes for metagenomic binning, comparative biology and taxonomic classification.</title>
        <authorList>
            <person name="Goeker M."/>
        </authorList>
    </citation>
    <scope>NUCLEOTIDE SEQUENCE [LARGE SCALE GENOMIC DNA]</scope>
    <source>
        <strain evidence="2 3">DSM 16460</strain>
    </source>
</reference>
<evidence type="ECO:0000313" key="2">
    <source>
        <dbReference type="EMBL" id="MDQ0158257.1"/>
    </source>
</evidence>
<dbReference type="InterPro" id="IPR003018">
    <property type="entry name" value="GAF"/>
</dbReference>
<feature type="domain" description="GAF" evidence="1">
    <location>
        <begin position="33"/>
        <end position="152"/>
    </location>
</feature>
<dbReference type="SUPFAM" id="SSF55781">
    <property type="entry name" value="GAF domain-like"/>
    <property type="match status" value="1"/>
</dbReference>